<dbReference type="PANTHER" id="PTHR10579:SF43">
    <property type="entry name" value="ZINC FINGER (C3HC4-TYPE RING FINGER) FAMILY PROTEIN"/>
    <property type="match status" value="1"/>
</dbReference>
<dbReference type="SUPFAM" id="SSF53300">
    <property type="entry name" value="vWA-like"/>
    <property type="match status" value="1"/>
</dbReference>
<dbReference type="EMBL" id="JACKXD010000005">
    <property type="protein sequence ID" value="MBB6647353.1"/>
    <property type="molecule type" value="Genomic_DNA"/>
</dbReference>
<evidence type="ECO:0000313" key="4">
    <source>
        <dbReference type="Proteomes" id="UP000546257"/>
    </source>
</evidence>
<organism evidence="3 4">
    <name type="scientific">Halobellus ruber</name>
    <dbReference type="NCBI Taxonomy" id="2761102"/>
    <lineage>
        <taxon>Archaea</taxon>
        <taxon>Methanobacteriati</taxon>
        <taxon>Methanobacteriota</taxon>
        <taxon>Stenosarchaea group</taxon>
        <taxon>Halobacteria</taxon>
        <taxon>Halobacteriales</taxon>
        <taxon>Haloferacaceae</taxon>
        <taxon>Halobellus</taxon>
    </lineage>
</organism>
<dbReference type="SMART" id="SM00327">
    <property type="entry name" value="VWA"/>
    <property type="match status" value="1"/>
</dbReference>
<dbReference type="PROSITE" id="PS50234">
    <property type="entry name" value="VWFA"/>
    <property type="match status" value="1"/>
</dbReference>
<feature type="compositionally biased region" description="Polar residues" evidence="1">
    <location>
        <begin position="1"/>
        <end position="11"/>
    </location>
</feature>
<dbReference type="Pfam" id="PF13519">
    <property type="entry name" value="VWA_2"/>
    <property type="match status" value="1"/>
</dbReference>
<protein>
    <submittedName>
        <fullName evidence="3">VWA domain-containing protein</fullName>
    </submittedName>
</protein>
<dbReference type="InterPro" id="IPR002035">
    <property type="entry name" value="VWF_A"/>
</dbReference>
<dbReference type="AlphaFoldDB" id="A0A7J9SLU8"/>
<dbReference type="Proteomes" id="UP000546257">
    <property type="component" value="Unassembled WGS sequence"/>
</dbReference>
<dbReference type="Gene3D" id="3.40.50.410">
    <property type="entry name" value="von Willebrand factor, type A domain"/>
    <property type="match status" value="1"/>
</dbReference>
<dbReference type="RefSeq" id="WP_185193729.1">
    <property type="nucleotide sequence ID" value="NZ_JACKXD010000005.1"/>
</dbReference>
<keyword evidence="4" id="KW-1185">Reference proteome</keyword>
<feature type="domain" description="VWFA" evidence="2">
    <location>
        <begin position="39"/>
        <end position="218"/>
    </location>
</feature>
<reference evidence="3 4" key="1">
    <citation type="submission" date="2020-08" db="EMBL/GenBank/DDBJ databases">
        <authorList>
            <person name="Seo M.-J."/>
        </authorList>
    </citation>
    <scope>NUCLEOTIDE SEQUENCE [LARGE SCALE GENOMIC DNA]</scope>
    <source>
        <strain evidence="3 4">MBLA0160</strain>
    </source>
</reference>
<evidence type="ECO:0000313" key="3">
    <source>
        <dbReference type="EMBL" id="MBB6647353.1"/>
    </source>
</evidence>
<proteinExistence type="predicted"/>
<evidence type="ECO:0000259" key="2">
    <source>
        <dbReference type="PROSITE" id="PS50234"/>
    </source>
</evidence>
<dbReference type="PANTHER" id="PTHR10579">
    <property type="entry name" value="CALCIUM-ACTIVATED CHLORIDE CHANNEL REGULATOR"/>
    <property type="match status" value="1"/>
</dbReference>
<accession>A0A7J9SLU8</accession>
<feature type="region of interest" description="Disordered" evidence="1">
    <location>
        <begin position="374"/>
        <end position="394"/>
    </location>
</feature>
<gene>
    <name evidence="3" type="ORF">H5V44_13850</name>
</gene>
<sequence>MTVSLSATADSATLPPSGGSPTIKISFSTTGKTKTSRRQVVLCVDTSSSMGSDDADGIRKIERAKRGARRVLDELNPDDELAVVGFDSDPEVVVPMDSWGALTESAAIDAIDSLVASGGTDVYEALERSWQEFGDAGPAVARRIVLLSDGQDFTPVSKYRSLAGDIADDDISIVAAGIGAAYNEDVMIALAEGSNGTPKHLTAATDMESFFREVVSEAGTVVASNPELAIGTGEGFRLEEAFLTPPNPRTTDVSAGDESATIPLPDLTADEDIAVTVRFLAPPRDPGIEYRLAEFELIAGEPLDEASVDVKYVTSEAVTAASEGIRVAHADAKVSAGLRDTGTSATDVRETVDEIERANDEWDDVVTGLRRKLTEAETEEGGAITSGLTKIDPE</sequence>
<dbReference type="InterPro" id="IPR051266">
    <property type="entry name" value="CLCR"/>
</dbReference>
<name>A0A7J9SLU8_9EURY</name>
<feature type="region of interest" description="Disordered" evidence="1">
    <location>
        <begin position="1"/>
        <end position="25"/>
    </location>
</feature>
<comment type="caution">
    <text evidence="3">The sequence shown here is derived from an EMBL/GenBank/DDBJ whole genome shotgun (WGS) entry which is preliminary data.</text>
</comment>
<dbReference type="InterPro" id="IPR036465">
    <property type="entry name" value="vWFA_dom_sf"/>
</dbReference>
<evidence type="ECO:0000256" key="1">
    <source>
        <dbReference type="SAM" id="MobiDB-lite"/>
    </source>
</evidence>